<dbReference type="PROSITE" id="PS50995">
    <property type="entry name" value="HTH_MARR_2"/>
    <property type="match status" value="1"/>
</dbReference>
<dbReference type="eggNOG" id="COG1846">
    <property type="taxonomic scope" value="Bacteria"/>
</dbReference>
<dbReference type="Pfam" id="PF12802">
    <property type="entry name" value="MarR_2"/>
    <property type="match status" value="1"/>
</dbReference>
<organism evidence="2 3">
    <name type="scientific">Bifidobacterium subtile</name>
    <dbReference type="NCBI Taxonomy" id="77635"/>
    <lineage>
        <taxon>Bacteria</taxon>
        <taxon>Bacillati</taxon>
        <taxon>Actinomycetota</taxon>
        <taxon>Actinomycetes</taxon>
        <taxon>Bifidobacteriales</taxon>
        <taxon>Bifidobacteriaceae</taxon>
        <taxon>Bifidobacterium</taxon>
    </lineage>
</organism>
<dbReference type="InterPro" id="IPR000835">
    <property type="entry name" value="HTH_MarR-typ"/>
</dbReference>
<dbReference type="InterPro" id="IPR036390">
    <property type="entry name" value="WH_DNA-bd_sf"/>
</dbReference>
<feature type="domain" description="HTH marR-type" evidence="1">
    <location>
        <begin position="12"/>
        <end position="145"/>
    </location>
</feature>
<protein>
    <submittedName>
        <fullName evidence="2">MarR family protein</fullName>
    </submittedName>
</protein>
<dbReference type="InterPro" id="IPR036388">
    <property type="entry name" value="WH-like_DNA-bd_sf"/>
</dbReference>
<dbReference type="GO" id="GO:0006950">
    <property type="term" value="P:response to stress"/>
    <property type="evidence" value="ECO:0007669"/>
    <property type="project" value="TreeGrafter"/>
</dbReference>
<dbReference type="SMART" id="SM00347">
    <property type="entry name" value="HTH_MARR"/>
    <property type="match status" value="1"/>
</dbReference>
<dbReference type="AlphaFoldDB" id="A0A087E800"/>
<keyword evidence="3" id="KW-1185">Reference proteome</keyword>
<dbReference type="PANTHER" id="PTHR33164:SF43">
    <property type="entry name" value="HTH-TYPE TRANSCRIPTIONAL REPRESSOR YETL"/>
    <property type="match status" value="1"/>
</dbReference>
<dbReference type="InterPro" id="IPR039422">
    <property type="entry name" value="MarR/SlyA-like"/>
</dbReference>
<evidence type="ECO:0000313" key="2">
    <source>
        <dbReference type="EMBL" id="KFJ03901.1"/>
    </source>
</evidence>
<comment type="caution">
    <text evidence="2">The sequence shown here is derived from an EMBL/GenBank/DDBJ whole genome shotgun (WGS) entry which is preliminary data.</text>
</comment>
<dbReference type="Gene3D" id="1.10.10.10">
    <property type="entry name" value="Winged helix-like DNA-binding domain superfamily/Winged helix DNA-binding domain"/>
    <property type="match status" value="1"/>
</dbReference>
<name>A0A087E800_9BIFI</name>
<dbReference type="STRING" id="77635.BISU_0377"/>
<dbReference type="PANTHER" id="PTHR33164">
    <property type="entry name" value="TRANSCRIPTIONAL REGULATOR, MARR FAMILY"/>
    <property type="match status" value="1"/>
</dbReference>
<accession>A0A087E800</accession>
<evidence type="ECO:0000259" key="1">
    <source>
        <dbReference type="PROSITE" id="PS50995"/>
    </source>
</evidence>
<gene>
    <name evidence="2" type="ORF">BISU_0377</name>
</gene>
<reference evidence="2 3" key="1">
    <citation type="submission" date="2014-03" db="EMBL/GenBank/DDBJ databases">
        <title>Genomics of Bifidobacteria.</title>
        <authorList>
            <person name="Ventura M."/>
            <person name="Milani C."/>
            <person name="Lugli G.A."/>
        </authorList>
    </citation>
    <scope>NUCLEOTIDE SEQUENCE [LARGE SCALE GENOMIC DNA]</scope>
    <source>
        <strain evidence="2 3">LMG 11597</strain>
    </source>
</reference>
<proteinExistence type="predicted"/>
<dbReference type="GO" id="GO:0003700">
    <property type="term" value="F:DNA-binding transcription factor activity"/>
    <property type="evidence" value="ECO:0007669"/>
    <property type="project" value="InterPro"/>
</dbReference>
<sequence length="154" mass="16931">MNDRMRTSHDPSPGELGVLVKATQSLLNQRMDEALRPLGLTVPQYACLSNLIDEPGITSSELARRSFVSRQSMNVLLQGLERSGLVRRSEQPGQRREKATRLTGRAETLFAQADKAVQAVARRMTAGLSKTQRAELYALLTVCGDALVEEQAHA</sequence>
<dbReference type="SUPFAM" id="SSF46785">
    <property type="entry name" value="Winged helix' DNA-binding domain"/>
    <property type="match status" value="1"/>
</dbReference>
<evidence type="ECO:0000313" key="3">
    <source>
        <dbReference type="Proteomes" id="UP000029055"/>
    </source>
</evidence>
<dbReference type="EMBL" id="JGZR01000006">
    <property type="protein sequence ID" value="KFJ03901.1"/>
    <property type="molecule type" value="Genomic_DNA"/>
</dbReference>
<dbReference type="Proteomes" id="UP000029055">
    <property type="component" value="Unassembled WGS sequence"/>
</dbReference>